<dbReference type="CDD" id="cd08414">
    <property type="entry name" value="PBP2_LTTR_aromatics_like"/>
    <property type="match status" value="1"/>
</dbReference>
<evidence type="ECO:0000313" key="7">
    <source>
        <dbReference type="Proteomes" id="UP000250416"/>
    </source>
</evidence>
<organism evidence="6 7">
    <name type="scientific">Burkholderia cepacia</name>
    <name type="common">Pseudomonas cepacia</name>
    <dbReference type="NCBI Taxonomy" id="292"/>
    <lineage>
        <taxon>Bacteria</taxon>
        <taxon>Pseudomonadati</taxon>
        <taxon>Pseudomonadota</taxon>
        <taxon>Betaproteobacteria</taxon>
        <taxon>Burkholderiales</taxon>
        <taxon>Burkholderiaceae</taxon>
        <taxon>Burkholderia</taxon>
        <taxon>Burkholderia cepacia complex</taxon>
    </lineage>
</organism>
<dbReference type="InterPro" id="IPR036390">
    <property type="entry name" value="WH_DNA-bd_sf"/>
</dbReference>
<keyword evidence="4" id="KW-0804">Transcription</keyword>
<dbReference type="AlphaFoldDB" id="A0AAE8NIC2"/>
<dbReference type="EMBL" id="UARD01000031">
    <property type="protein sequence ID" value="SQA52740.1"/>
    <property type="molecule type" value="Genomic_DNA"/>
</dbReference>
<dbReference type="FunFam" id="1.10.10.10:FF:000001">
    <property type="entry name" value="LysR family transcriptional regulator"/>
    <property type="match status" value="1"/>
</dbReference>
<gene>
    <name evidence="6" type="primary">hcaR_7</name>
    <name evidence="6" type="ORF">NCTC10661_05040</name>
</gene>
<dbReference type="PANTHER" id="PTHR30346:SF28">
    <property type="entry name" value="HTH-TYPE TRANSCRIPTIONAL REGULATOR CYNR"/>
    <property type="match status" value="1"/>
</dbReference>
<evidence type="ECO:0000256" key="2">
    <source>
        <dbReference type="ARBA" id="ARBA00023015"/>
    </source>
</evidence>
<dbReference type="InterPro" id="IPR000847">
    <property type="entry name" value="LysR_HTH_N"/>
</dbReference>
<accession>A0AAE8NIC2</accession>
<proteinExistence type="inferred from homology"/>
<comment type="similarity">
    <text evidence="1">Belongs to the LysR transcriptional regulatory family.</text>
</comment>
<dbReference type="GO" id="GO:0003677">
    <property type="term" value="F:DNA binding"/>
    <property type="evidence" value="ECO:0007669"/>
    <property type="project" value="UniProtKB-KW"/>
</dbReference>
<dbReference type="Pfam" id="PF03466">
    <property type="entry name" value="LysR_substrate"/>
    <property type="match status" value="1"/>
</dbReference>
<reference evidence="6 7" key="1">
    <citation type="submission" date="2018-06" db="EMBL/GenBank/DDBJ databases">
        <authorList>
            <consortium name="Pathogen Informatics"/>
            <person name="Doyle S."/>
        </authorList>
    </citation>
    <scope>NUCLEOTIDE SEQUENCE [LARGE SCALE GENOMIC DNA]</scope>
    <source>
        <strain evidence="6 7">NCTC10661</strain>
    </source>
</reference>
<dbReference type="PANTHER" id="PTHR30346">
    <property type="entry name" value="TRANSCRIPTIONAL DUAL REGULATOR HCAR-RELATED"/>
    <property type="match status" value="1"/>
</dbReference>
<dbReference type="PRINTS" id="PR00039">
    <property type="entry name" value="HTHLYSR"/>
</dbReference>
<evidence type="ECO:0000256" key="4">
    <source>
        <dbReference type="ARBA" id="ARBA00023163"/>
    </source>
</evidence>
<dbReference type="Gene3D" id="3.40.190.10">
    <property type="entry name" value="Periplasmic binding protein-like II"/>
    <property type="match status" value="2"/>
</dbReference>
<dbReference type="GO" id="GO:0032993">
    <property type="term" value="C:protein-DNA complex"/>
    <property type="evidence" value="ECO:0007669"/>
    <property type="project" value="TreeGrafter"/>
</dbReference>
<name>A0AAE8NIC2_BURCE</name>
<protein>
    <submittedName>
        <fullName evidence="6">LysR family transcriptional regulator</fullName>
    </submittedName>
</protein>
<dbReference type="SUPFAM" id="SSF46785">
    <property type="entry name" value="Winged helix' DNA-binding domain"/>
    <property type="match status" value="1"/>
</dbReference>
<keyword evidence="3" id="KW-0238">DNA-binding</keyword>
<keyword evidence="2" id="KW-0805">Transcription regulation</keyword>
<sequence length="297" mass="32649">MELKLLRTFLTVTELCHFSRAADALHMSQPALSKQIGALEASLGGKLFERGRHGAELTPFGERFLPDAQALVRDADEILARAREATSGQRGHLRLGICLSVLTIVPKRVAEFRRRNPGIAVTLSDLSSSEQTRRLRAGKLDAGFLRLPSDEGLSSFKVIDEGLALAVPPHLGFKRVPADLDVLNEIGFIALQRARGPGLAAQIDQWCVERRFVPHVTQQAEDVQSVLTSVAAGVGVAFIPSRAQYLLRDATVLPLDGRDAKWRVGLAWRSDRDDPVTTRFVSFMRAAIKDRLTDEAI</sequence>
<dbReference type="GO" id="GO:0003700">
    <property type="term" value="F:DNA-binding transcription factor activity"/>
    <property type="evidence" value="ECO:0007669"/>
    <property type="project" value="InterPro"/>
</dbReference>
<dbReference type="InterPro" id="IPR005119">
    <property type="entry name" value="LysR_subst-bd"/>
</dbReference>
<dbReference type="Proteomes" id="UP000250416">
    <property type="component" value="Unassembled WGS sequence"/>
</dbReference>
<evidence type="ECO:0000313" key="6">
    <source>
        <dbReference type="EMBL" id="SQA52740.1"/>
    </source>
</evidence>
<evidence type="ECO:0000256" key="3">
    <source>
        <dbReference type="ARBA" id="ARBA00023125"/>
    </source>
</evidence>
<feature type="domain" description="HTH lysR-type" evidence="5">
    <location>
        <begin position="1"/>
        <end position="58"/>
    </location>
</feature>
<evidence type="ECO:0000259" key="5">
    <source>
        <dbReference type="PROSITE" id="PS50931"/>
    </source>
</evidence>
<evidence type="ECO:0000256" key="1">
    <source>
        <dbReference type="ARBA" id="ARBA00009437"/>
    </source>
</evidence>
<dbReference type="SUPFAM" id="SSF53850">
    <property type="entry name" value="Periplasmic binding protein-like II"/>
    <property type="match status" value="1"/>
</dbReference>
<dbReference type="RefSeq" id="WP_111998779.1">
    <property type="nucleotide sequence ID" value="NZ_CADEUP010000002.1"/>
</dbReference>
<dbReference type="PROSITE" id="PS50931">
    <property type="entry name" value="HTH_LYSR"/>
    <property type="match status" value="1"/>
</dbReference>
<dbReference type="Pfam" id="PF00126">
    <property type="entry name" value="HTH_1"/>
    <property type="match status" value="1"/>
</dbReference>
<dbReference type="InterPro" id="IPR036388">
    <property type="entry name" value="WH-like_DNA-bd_sf"/>
</dbReference>
<comment type="caution">
    <text evidence="6">The sequence shown here is derived from an EMBL/GenBank/DDBJ whole genome shotgun (WGS) entry which is preliminary data.</text>
</comment>
<dbReference type="Gene3D" id="1.10.10.10">
    <property type="entry name" value="Winged helix-like DNA-binding domain superfamily/Winged helix DNA-binding domain"/>
    <property type="match status" value="1"/>
</dbReference>